<keyword evidence="11" id="KW-1185">Reference proteome</keyword>
<evidence type="ECO:0000313" key="10">
    <source>
        <dbReference type="EMBL" id="BCT92639.1"/>
    </source>
</evidence>
<keyword evidence="4 7" id="KW-0067">ATP-binding</keyword>
<comment type="function">
    <text evidence="7">Involved in the regulation of glutamine synthetase GlnA, a key enzyme in the process to assimilate ammonia. When cellular nitrogen levels are high, the C-terminal adenylyl transferase (AT) inactivates GlnA by covalent transfer of an adenylyl group from ATP to specific tyrosine residue of GlnA, thus reducing its activity. Conversely, when nitrogen levels are low, the N-terminal adenylyl removase (AR) activates GlnA by removing the adenylyl group by phosphorolysis, increasing its activity. The regulatory region of GlnE binds the signal transduction protein PII (GlnB) which indicates the nitrogen status of the cell.</text>
</comment>
<feature type="domain" description="Glutamate-ammonia ligase adenylyltransferase repeated" evidence="8">
    <location>
        <begin position="34"/>
        <end position="268"/>
    </location>
</feature>
<dbReference type="EC" id="2.7.7.89" evidence="7"/>
<dbReference type="PANTHER" id="PTHR30621:SF0">
    <property type="entry name" value="BIFUNCTIONAL GLUTAMINE SYNTHETASE ADENYLYLTRANSFERASE_ADENYLYL-REMOVING ENZYME"/>
    <property type="match status" value="1"/>
</dbReference>
<evidence type="ECO:0000256" key="4">
    <source>
        <dbReference type="ARBA" id="ARBA00022840"/>
    </source>
</evidence>
<dbReference type="EMBL" id="AP024545">
    <property type="protein sequence ID" value="BCT92639.1"/>
    <property type="molecule type" value="Genomic_DNA"/>
</dbReference>
<dbReference type="PANTHER" id="PTHR30621">
    <property type="entry name" value="GLUTAMINE SYNTHETASE ADENYLYLTRANSFERASE"/>
    <property type="match status" value="1"/>
</dbReference>
<feature type="region of interest" description="Adenylyl removase" evidence="7">
    <location>
        <begin position="1"/>
        <end position="430"/>
    </location>
</feature>
<evidence type="ECO:0000256" key="7">
    <source>
        <dbReference type="HAMAP-Rule" id="MF_00802"/>
    </source>
</evidence>
<dbReference type="Proteomes" id="UP000681317">
    <property type="component" value="Chromosome"/>
</dbReference>
<evidence type="ECO:0000256" key="1">
    <source>
        <dbReference type="ARBA" id="ARBA00022679"/>
    </source>
</evidence>
<feature type="domain" description="Glutamate-ammonia ligase adenylyltransferase repeated" evidence="8">
    <location>
        <begin position="539"/>
        <end position="782"/>
    </location>
</feature>
<evidence type="ECO:0000256" key="2">
    <source>
        <dbReference type="ARBA" id="ARBA00022695"/>
    </source>
</evidence>
<comment type="catalytic activity">
    <reaction evidence="7">
        <text>[glutamine synthetase]-O(4)-(5'-adenylyl)-L-tyrosine + phosphate = [glutamine synthetase]-L-tyrosine + ADP</text>
        <dbReference type="Rhea" id="RHEA:43716"/>
        <dbReference type="Rhea" id="RHEA-COMP:10660"/>
        <dbReference type="Rhea" id="RHEA-COMP:10661"/>
        <dbReference type="ChEBI" id="CHEBI:43474"/>
        <dbReference type="ChEBI" id="CHEBI:46858"/>
        <dbReference type="ChEBI" id="CHEBI:83624"/>
        <dbReference type="ChEBI" id="CHEBI:456216"/>
        <dbReference type="EC" id="2.7.7.89"/>
    </reaction>
</comment>
<dbReference type="InterPro" id="IPR023057">
    <property type="entry name" value="GlnE"/>
</dbReference>
<dbReference type="GO" id="GO:0016779">
    <property type="term" value="F:nucleotidyltransferase activity"/>
    <property type="evidence" value="ECO:0007669"/>
    <property type="project" value="UniProtKB-KW"/>
</dbReference>
<sequence>MGAMTDPTDTHVARQLDRLRAIASDDWTPALAERLAALALASDFAIDTLVRLPALLDSFARDDAFGTPPELGPDARTDWQSRLRRYRTAESARLVWRDVSGLDDVDATLAGSTQLADRCLRLGLSALEGEFAQRYGQVRAADGSVQRLVVFGLGKLGGGELNFSSDVDLVYAYPQEGDSDGARSLAAEDYFARLGQQLAKLLDEATAEGFSHRVDLRLRPFGNAGRVALPFAAMESYFQREGRDWERYAWQKARPVAGDADAGLRFLDALRPFVYRRYLDYGALDGLREMKAAIAAEVARKELADDIKRGPGGIREIEFLVQALQLIRGGREPTLRERRLLPALAALVEAGHVAPAAGEALAEAYRFLRRLENRLQMLRDAQTHALPESQVDRARIARGLGYDDWDALRAALDVQRTRVSTEFEALLAPRGRSAAPSDLATYWRALPDAGEAQALSDAGFGDIETLDGSLRDFARAPGVRTLSDATRARLDRVLPALLTSAARSSQPDAALRRLLPLLHTLLRRASYLALLDEQPAALARLVDVVAGSALLAERIAAHPLLLDELLDRRSAGALPDRASLIEACDETLHDDDAEAALMALNEVRQALSFRIALATLDARQTAYESARQLAWLADGVIDAVLVLAQREVERPHGRVPGARFAVLGYGSLGGEELGFGSDLDLVFLYDAAPDAQSDGARPLDATRWFARLAQKIVALLGTVTGAGRLYDVDVRLRPDGAKGLLVSSLASFSDYQRERAWTWEHQALVRARGVAGEPSLLKDFERVRAETLGRARDPDTLRTDVVQMRQRMRAELDRGDAARFDLKQGEGGLVDLEFLLQWCVLARSATQPQWLGPRDTPGLLRLACADDVLDRAACDALGAAHVTLLEAGLRCTLDRRPRITAETDAIAQARAAIRAATHAAGLAFD</sequence>
<dbReference type="NCBIfam" id="NF008292">
    <property type="entry name" value="PRK11072.1"/>
    <property type="match status" value="1"/>
</dbReference>
<dbReference type="Gene3D" id="3.30.460.10">
    <property type="entry name" value="Beta Polymerase, domain 2"/>
    <property type="match status" value="2"/>
</dbReference>
<protein>
    <recommendedName>
        <fullName evidence="7">Bifunctional glutamine synthetase adenylyltransferase/adenylyl-removing enzyme</fullName>
    </recommendedName>
    <alternativeName>
        <fullName evidence="7">ATP:glutamine synthetase adenylyltransferase</fullName>
    </alternativeName>
    <alternativeName>
        <fullName evidence="7">ATase</fullName>
    </alternativeName>
    <domain>
        <recommendedName>
            <fullName evidence="7">Glutamine synthetase adenylyl-L-tyrosine phosphorylase</fullName>
            <ecNumber evidence="7">2.7.7.89</ecNumber>
        </recommendedName>
        <alternativeName>
            <fullName evidence="7">Adenylyl removase</fullName>
            <shortName evidence="7">AR</shortName>
            <shortName evidence="7">AT-N</shortName>
        </alternativeName>
    </domain>
    <domain>
        <recommendedName>
            <fullName evidence="7">Glutamine synthetase adenylyl transferase</fullName>
            <ecNumber evidence="7">2.7.7.42</ecNumber>
        </recommendedName>
        <alternativeName>
            <fullName evidence="7">Adenylyl transferase</fullName>
            <shortName evidence="7">AT</shortName>
            <shortName evidence="7">AT-C</shortName>
        </alternativeName>
    </domain>
</protein>
<comment type="cofactor">
    <cofactor evidence="7">
        <name>Mg(2+)</name>
        <dbReference type="ChEBI" id="CHEBI:18420"/>
    </cofactor>
</comment>
<dbReference type="SUPFAM" id="SSF81301">
    <property type="entry name" value="Nucleotidyltransferase"/>
    <property type="match status" value="2"/>
</dbReference>
<keyword evidence="3 7" id="KW-0547">Nucleotide-binding</keyword>
<evidence type="ECO:0000259" key="9">
    <source>
        <dbReference type="Pfam" id="PF08335"/>
    </source>
</evidence>
<evidence type="ECO:0000259" key="8">
    <source>
        <dbReference type="Pfam" id="PF03710"/>
    </source>
</evidence>
<dbReference type="CDD" id="cd05401">
    <property type="entry name" value="NT_GlnE_GlnD_like"/>
    <property type="match status" value="1"/>
</dbReference>
<dbReference type="InterPro" id="IPR043519">
    <property type="entry name" value="NT_sf"/>
</dbReference>
<feature type="region of interest" description="Adenylyl transferase" evidence="7">
    <location>
        <begin position="440"/>
        <end position="925"/>
    </location>
</feature>
<dbReference type="Pfam" id="PF08335">
    <property type="entry name" value="GlnD_UR_UTase"/>
    <property type="match status" value="1"/>
</dbReference>
<gene>
    <name evidence="7 10" type="primary">glnE</name>
    <name evidence="10" type="ORF">LYSCAS_16630</name>
</gene>
<keyword evidence="5 7" id="KW-0460">Magnesium</keyword>
<dbReference type="RefSeq" id="WP_213433457.1">
    <property type="nucleotide sequence ID" value="NZ_AP024545.1"/>
</dbReference>
<feature type="domain" description="PII-uridylyltransferase/Glutamine-synthetase adenylyltransferase" evidence="9">
    <location>
        <begin position="288"/>
        <end position="426"/>
    </location>
</feature>
<evidence type="ECO:0000256" key="5">
    <source>
        <dbReference type="ARBA" id="ARBA00022842"/>
    </source>
</evidence>
<dbReference type="SUPFAM" id="SSF81593">
    <property type="entry name" value="Nucleotidyltransferase substrate binding subunit/domain"/>
    <property type="match status" value="2"/>
</dbReference>
<keyword evidence="2 7" id="KW-0548">Nucleotidyltransferase</keyword>
<dbReference type="InterPro" id="IPR005190">
    <property type="entry name" value="GlnE_rpt_dom"/>
</dbReference>
<organism evidence="10 11">
    <name type="scientific">Noviluteimonas caseinilytica</name>
    <dbReference type="NCBI Taxonomy" id="2675101"/>
    <lineage>
        <taxon>Bacteria</taxon>
        <taxon>Pseudomonadati</taxon>
        <taxon>Pseudomonadota</taxon>
        <taxon>Gammaproteobacteria</taxon>
        <taxon>Lysobacterales</taxon>
        <taxon>Lysobacteraceae</taxon>
        <taxon>Noviluteimonas</taxon>
    </lineage>
</organism>
<dbReference type="HAMAP" id="MF_00802">
    <property type="entry name" value="GlnE"/>
    <property type="match status" value="1"/>
</dbReference>
<evidence type="ECO:0000256" key="6">
    <source>
        <dbReference type="ARBA" id="ARBA00023268"/>
    </source>
</evidence>
<dbReference type="InterPro" id="IPR013546">
    <property type="entry name" value="PII_UdlTrfase/GS_AdlTrfase"/>
</dbReference>
<evidence type="ECO:0000313" key="11">
    <source>
        <dbReference type="Proteomes" id="UP000681317"/>
    </source>
</evidence>
<evidence type="ECO:0000256" key="3">
    <source>
        <dbReference type="ARBA" id="ARBA00022741"/>
    </source>
</evidence>
<comment type="similarity">
    <text evidence="7">Belongs to the GlnE family.</text>
</comment>
<comment type="catalytic activity">
    <reaction evidence="7">
        <text>[glutamine synthetase]-L-tyrosine + ATP = [glutamine synthetase]-O(4)-(5'-adenylyl)-L-tyrosine + diphosphate</text>
        <dbReference type="Rhea" id="RHEA:18589"/>
        <dbReference type="Rhea" id="RHEA-COMP:10660"/>
        <dbReference type="Rhea" id="RHEA-COMP:10661"/>
        <dbReference type="ChEBI" id="CHEBI:30616"/>
        <dbReference type="ChEBI" id="CHEBI:33019"/>
        <dbReference type="ChEBI" id="CHEBI:46858"/>
        <dbReference type="ChEBI" id="CHEBI:83624"/>
        <dbReference type="EC" id="2.7.7.42"/>
    </reaction>
</comment>
<keyword evidence="1 7" id="KW-0808">Transferase</keyword>
<reference evidence="10 11" key="1">
    <citation type="submission" date="2021-03" db="EMBL/GenBank/DDBJ databases">
        <title>Complete Genome Sequences of Two Lysobacter Strains Isolated from Sea Water (Lysobacter caseinilyticus) and Soil (Lysobacter helvus) in South Korea.</title>
        <authorList>
            <person name="Watanabe Y."/>
            <person name="Arakawa K."/>
        </authorList>
    </citation>
    <scope>NUCLEOTIDE SEQUENCE [LARGE SCALE GENOMIC DNA]</scope>
    <source>
        <strain evidence="10 11">KVB24</strain>
    </source>
</reference>
<keyword evidence="6 7" id="KW-0511">Multifunctional enzyme</keyword>
<accession>A0ABM7Q5N6</accession>
<dbReference type="Gene3D" id="1.20.120.1510">
    <property type="match status" value="1"/>
</dbReference>
<dbReference type="Pfam" id="PF03710">
    <property type="entry name" value="GlnE"/>
    <property type="match status" value="2"/>
</dbReference>
<dbReference type="Gene3D" id="1.20.120.330">
    <property type="entry name" value="Nucleotidyltransferases domain 2"/>
    <property type="match status" value="2"/>
</dbReference>
<name>A0ABM7Q5N6_9GAMM</name>
<dbReference type="EC" id="2.7.7.42" evidence="7"/>
<proteinExistence type="inferred from homology"/>